<proteinExistence type="inferred from homology"/>
<dbReference type="PANTHER" id="PTHR22935">
    <property type="entry name" value="PENICILLIN-BINDING PROTEIN"/>
    <property type="match status" value="1"/>
</dbReference>
<evidence type="ECO:0000256" key="1">
    <source>
        <dbReference type="ARBA" id="ARBA00038473"/>
    </source>
</evidence>
<dbReference type="AlphaFoldDB" id="A0A161JBR8"/>
<dbReference type="Gene3D" id="3.40.710.10">
    <property type="entry name" value="DD-peptidase/beta-lactamase superfamily"/>
    <property type="match status" value="1"/>
</dbReference>
<dbReference type="Pfam" id="PF00144">
    <property type="entry name" value="Beta-lactamase"/>
    <property type="match status" value="1"/>
</dbReference>
<keyword evidence="4" id="KW-1185">Reference proteome</keyword>
<dbReference type="InterPro" id="IPR012338">
    <property type="entry name" value="Beta-lactam/transpept-like"/>
</dbReference>
<sequence>MRRHPLTITTPTAGDSELAQLLLENLPLNRKVYAACLAVSGPGGTRIATVGCNLHDTFHIGSVSKALNGLIYTDLVQEGLISPDDRLEDFLPLSGTAAGSVTLESCLTHTSGLPPTGGGFRSTLRALSSVFTGGDPQPEDIDDLIGQLRRSELENTGHFSYSNLAASALGHVLAIADGTNYPDLVHNRLAQPLSCSRLRAQKPKEQNLPHDLDALTVWNTRQKPWTGQGYAPAGVIRGSAQDFATILTTLLNENNIYDDAFRIRYTDETNSVAAGWIIDHDNGRPIAWHNGFASGFGAHMVLDRQRRHGAFISVMTPWPDPDIETIAMKILDVAP</sequence>
<dbReference type="InterPro" id="IPR051478">
    <property type="entry name" value="Beta-lactamase-like_AB/R"/>
</dbReference>
<feature type="domain" description="Beta-lactamase-related" evidence="2">
    <location>
        <begin position="49"/>
        <end position="317"/>
    </location>
</feature>
<dbReference type="RefSeq" id="WP_096458797.1">
    <property type="nucleotide sequence ID" value="NZ_AP017369.1"/>
</dbReference>
<reference evidence="3 4" key="1">
    <citation type="submission" date="2016-02" db="EMBL/GenBank/DDBJ databases">
        <title>Corynebacterium glutamicum N24 whole genome sequencing project.</title>
        <authorList>
            <person name="Matsutani M."/>
            <person name="Nangtapong N."/>
            <person name="Yakushi T."/>
            <person name="Matsushita K."/>
        </authorList>
    </citation>
    <scope>NUCLEOTIDE SEQUENCE [LARGE SCALE GENOMIC DNA]</scope>
    <source>
        <strain evidence="3 4">N24</strain>
    </source>
</reference>
<protein>
    <submittedName>
        <fullName evidence="3">Beta-lactamase</fullName>
    </submittedName>
</protein>
<name>A0A161JBR8_9CORY</name>
<comment type="similarity">
    <text evidence="1">Belongs to the beta-lactamase family.</text>
</comment>
<evidence type="ECO:0000313" key="4">
    <source>
        <dbReference type="Proteomes" id="UP000218244"/>
    </source>
</evidence>
<dbReference type="KEGG" id="csur:N24_2917"/>
<dbReference type="SUPFAM" id="SSF56601">
    <property type="entry name" value="beta-lactamase/transpeptidase-like"/>
    <property type="match status" value="1"/>
</dbReference>
<gene>
    <name evidence="3" type="ORF">N24_2917</name>
</gene>
<evidence type="ECO:0000259" key="2">
    <source>
        <dbReference type="Pfam" id="PF00144"/>
    </source>
</evidence>
<dbReference type="Proteomes" id="UP000218244">
    <property type="component" value="Chromosome"/>
</dbReference>
<dbReference type="PANTHER" id="PTHR22935:SF95">
    <property type="entry name" value="BETA-LACTAMASE-LIKE 1-RELATED"/>
    <property type="match status" value="1"/>
</dbReference>
<dbReference type="EMBL" id="AP017369">
    <property type="protein sequence ID" value="BAU97179.1"/>
    <property type="molecule type" value="Genomic_DNA"/>
</dbReference>
<dbReference type="InterPro" id="IPR001466">
    <property type="entry name" value="Beta-lactam-related"/>
</dbReference>
<accession>A0A161JBR8</accession>
<organism evidence="3 4">
    <name type="scientific">Corynebacterium suranareeae</name>
    <dbReference type="NCBI Taxonomy" id="2506452"/>
    <lineage>
        <taxon>Bacteria</taxon>
        <taxon>Bacillati</taxon>
        <taxon>Actinomycetota</taxon>
        <taxon>Actinomycetes</taxon>
        <taxon>Mycobacteriales</taxon>
        <taxon>Corynebacteriaceae</taxon>
        <taxon>Corynebacterium</taxon>
    </lineage>
</organism>
<evidence type="ECO:0000313" key="3">
    <source>
        <dbReference type="EMBL" id="BAU97179.1"/>
    </source>
</evidence>